<comment type="caution">
    <text evidence="2">The sequence shown here is derived from an EMBL/GenBank/DDBJ whole genome shotgun (WGS) entry which is preliminary data.</text>
</comment>
<feature type="region of interest" description="Disordered" evidence="1">
    <location>
        <begin position="1"/>
        <end position="52"/>
    </location>
</feature>
<dbReference type="Proteomes" id="UP000183809">
    <property type="component" value="Unassembled WGS sequence"/>
</dbReference>
<feature type="compositionally biased region" description="Polar residues" evidence="1">
    <location>
        <begin position="157"/>
        <end position="169"/>
    </location>
</feature>
<accession>A0A1J9RIB0</accession>
<feature type="region of interest" description="Disordered" evidence="1">
    <location>
        <begin position="265"/>
        <end position="312"/>
    </location>
</feature>
<feature type="compositionally biased region" description="Pro residues" evidence="1">
    <location>
        <begin position="40"/>
        <end position="50"/>
    </location>
</feature>
<evidence type="ECO:0000313" key="3">
    <source>
        <dbReference type="Proteomes" id="UP000183809"/>
    </source>
</evidence>
<dbReference type="GeneID" id="31010355"/>
<dbReference type="EMBL" id="MNUE01000001">
    <property type="protein sequence ID" value="OJD40384.1"/>
    <property type="molecule type" value="Genomic_DNA"/>
</dbReference>
<protein>
    <submittedName>
        <fullName evidence="2">Uncharacterized protein</fullName>
    </submittedName>
</protein>
<evidence type="ECO:0000313" key="2">
    <source>
        <dbReference type="EMBL" id="OJD40384.1"/>
    </source>
</evidence>
<dbReference type="SUPFAM" id="SSF81995">
    <property type="entry name" value="beta-sandwich domain of Sec23/24"/>
    <property type="match status" value="1"/>
</dbReference>
<keyword evidence="3" id="KW-1185">Reference proteome</keyword>
<organism evidence="2 3">
    <name type="scientific">Diplodia corticola</name>
    <dbReference type="NCBI Taxonomy" id="236234"/>
    <lineage>
        <taxon>Eukaryota</taxon>
        <taxon>Fungi</taxon>
        <taxon>Dikarya</taxon>
        <taxon>Ascomycota</taxon>
        <taxon>Pezizomycotina</taxon>
        <taxon>Dothideomycetes</taxon>
        <taxon>Dothideomycetes incertae sedis</taxon>
        <taxon>Botryosphaeriales</taxon>
        <taxon>Botryosphaeriaceae</taxon>
        <taxon>Diplodia</taxon>
    </lineage>
</organism>
<proteinExistence type="predicted"/>
<reference evidence="2 3" key="1">
    <citation type="submission" date="2016-10" db="EMBL/GenBank/DDBJ databases">
        <title>Proteomics and genomics reveal pathogen-plant mechanisms compatible with a hemibiotrophic lifestyle of Diplodia corticola.</title>
        <authorList>
            <person name="Fernandes I."/>
            <person name="De Jonge R."/>
            <person name="Van De Peer Y."/>
            <person name="Devreese B."/>
            <person name="Alves A."/>
            <person name="Esteves A.C."/>
        </authorList>
    </citation>
    <scope>NUCLEOTIDE SEQUENCE [LARGE SCALE GENOMIC DNA]</scope>
    <source>
        <strain evidence="2 3">CBS 112549</strain>
    </source>
</reference>
<evidence type="ECO:0000256" key="1">
    <source>
        <dbReference type="SAM" id="MobiDB-lite"/>
    </source>
</evidence>
<feature type="compositionally biased region" description="Basic and acidic residues" evidence="1">
    <location>
        <begin position="175"/>
        <end position="186"/>
    </location>
</feature>
<dbReference type="RefSeq" id="XP_020135227.1">
    <property type="nucleotide sequence ID" value="XM_020270096.1"/>
</dbReference>
<sequence>MENSGMPNAYHPAGSGTQRVPQPFQPPNGYANLGQLSVPPFTPGPDPSPRVIPASLLHGPYAAGYYTYTPGPQPQYQYHPAYNHTYPRQHNYVYPQPPTTFMPPYQNMLYGTSGSPPCTQAAPLGASCTAEDKTPAPRLGMSSPMLKRDHIQKSTRIDNPNHANLSNSRLFDGSRNPEDAADHVKKDPLKQPKATFKEALKSNDVILKRADKLFKDNVPSKVTGRPFNLPRAPTFDEFEKARVKCDKKLDLLNERLKKVRLNTTTGVAPGKHTPVKTALPTSAPKNLAPKEHTSEANNPNLTATYEKDAGTPKPLFQPVVTAPGMSTHADLYRAMLTPPRTRACAPKSASHLLRKEEELNFGAYEAASCGQRAGSSPDSSSCAGIATPKEPLVFELEDAFFDMLGDLNWWHTVWVRGSLTQRAAMRAKMEEIVQIGTRIYEARD</sequence>
<feature type="region of interest" description="Disordered" evidence="1">
    <location>
        <begin position="154"/>
        <end position="186"/>
    </location>
</feature>
<name>A0A1J9RIB0_9PEZI</name>
<dbReference type="AlphaFoldDB" id="A0A1J9RIB0"/>
<gene>
    <name evidence="2" type="ORF">BKCO1_100075</name>
</gene>